<feature type="chain" id="PRO_5040720288" evidence="4">
    <location>
        <begin position="35"/>
        <end position="263"/>
    </location>
</feature>
<proteinExistence type="predicted"/>
<keyword evidence="6" id="KW-0176">Collagen</keyword>
<organism evidence="6 7">
    <name type="scientific">Triplophysa rosa</name>
    <name type="common">Cave loach</name>
    <dbReference type="NCBI Taxonomy" id="992332"/>
    <lineage>
        <taxon>Eukaryota</taxon>
        <taxon>Metazoa</taxon>
        <taxon>Chordata</taxon>
        <taxon>Craniata</taxon>
        <taxon>Vertebrata</taxon>
        <taxon>Euteleostomi</taxon>
        <taxon>Actinopterygii</taxon>
        <taxon>Neopterygii</taxon>
        <taxon>Teleostei</taxon>
        <taxon>Ostariophysi</taxon>
        <taxon>Cypriniformes</taxon>
        <taxon>Nemacheilidae</taxon>
        <taxon>Triplophysa</taxon>
    </lineage>
</organism>
<dbReference type="Pfam" id="PF00092">
    <property type="entry name" value="VWA"/>
    <property type="match status" value="1"/>
</dbReference>
<dbReference type="PROSITE" id="PS50234">
    <property type="entry name" value="VWFA"/>
    <property type="match status" value="1"/>
</dbReference>
<evidence type="ECO:0000313" key="6">
    <source>
        <dbReference type="EMBL" id="KAI7799274.1"/>
    </source>
</evidence>
<keyword evidence="1" id="KW-0646">Protease inhibitor</keyword>
<dbReference type="PANTHER" id="PTHR24020">
    <property type="entry name" value="COLLAGEN ALPHA"/>
    <property type="match status" value="1"/>
</dbReference>
<dbReference type="SUPFAM" id="SSF53300">
    <property type="entry name" value="vWA-like"/>
    <property type="match status" value="1"/>
</dbReference>
<feature type="domain" description="VWFA" evidence="5">
    <location>
        <begin position="56"/>
        <end position="238"/>
    </location>
</feature>
<gene>
    <name evidence="6" type="ORF">IRJ41_022877</name>
</gene>
<dbReference type="PRINTS" id="PR00453">
    <property type="entry name" value="VWFADOMAIN"/>
</dbReference>
<evidence type="ECO:0000256" key="3">
    <source>
        <dbReference type="ARBA" id="ARBA00023157"/>
    </source>
</evidence>
<dbReference type="InterPro" id="IPR050525">
    <property type="entry name" value="ECM_Assembly_Org"/>
</dbReference>
<evidence type="ECO:0000259" key="5">
    <source>
        <dbReference type="PROSITE" id="PS50234"/>
    </source>
</evidence>
<keyword evidence="3" id="KW-1015">Disulfide bond</keyword>
<comment type="caution">
    <text evidence="6">The sequence shown here is derived from an EMBL/GenBank/DDBJ whole genome shotgun (WGS) entry which is preliminary data.</text>
</comment>
<evidence type="ECO:0000256" key="1">
    <source>
        <dbReference type="ARBA" id="ARBA00022690"/>
    </source>
</evidence>
<evidence type="ECO:0000256" key="2">
    <source>
        <dbReference type="ARBA" id="ARBA00022900"/>
    </source>
</evidence>
<sequence>IGSLRLPYNQRHRRMQCRVVLCLLLLMLSWRVKSQSRRKHRQKPKTNGILNEVKMEVAFLVDSSEKATMLLFERQKDFVLRFSTRLMQLQVPDWRMRVRLAILQYSSTVSVEHNFRDWQDIDVFQSKVYAMSYIGHGTYSAYAISNVTQLFTRETDASSLRAAILLTDGVDHPRSPSTVSAAADAKNRNIRMFAIGLSGPRLDDQDYDRLRSIASAPPQQHLFSLIDTQLDDKLYREMVSIWSLGSDNGEMMQSVSQSASTSM</sequence>
<name>A0A9W7TLZ3_TRIRA</name>
<dbReference type="GO" id="GO:0004867">
    <property type="term" value="F:serine-type endopeptidase inhibitor activity"/>
    <property type="evidence" value="ECO:0007669"/>
    <property type="project" value="UniProtKB-KW"/>
</dbReference>
<dbReference type="GO" id="GO:0005581">
    <property type="term" value="C:collagen trimer"/>
    <property type="evidence" value="ECO:0007669"/>
    <property type="project" value="UniProtKB-KW"/>
</dbReference>
<protein>
    <submittedName>
        <fullName evidence="6">Collagen alpha-1XXVIII chain</fullName>
    </submittedName>
</protein>
<dbReference type="InterPro" id="IPR002035">
    <property type="entry name" value="VWF_A"/>
</dbReference>
<evidence type="ECO:0000256" key="4">
    <source>
        <dbReference type="SAM" id="SignalP"/>
    </source>
</evidence>
<keyword evidence="2" id="KW-0722">Serine protease inhibitor</keyword>
<feature type="non-terminal residue" evidence="6">
    <location>
        <position position="263"/>
    </location>
</feature>
<dbReference type="EMBL" id="JAFHDT010000016">
    <property type="protein sequence ID" value="KAI7799274.1"/>
    <property type="molecule type" value="Genomic_DNA"/>
</dbReference>
<keyword evidence="7" id="KW-1185">Reference proteome</keyword>
<dbReference type="PANTHER" id="PTHR24020:SF49">
    <property type="entry name" value="COLLAGEN ALPHA-1(XXVIII) CHAIN"/>
    <property type="match status" value="1"/>
</dbReference>
<feature type="signal peptide" evidence="4">
    <location>
        <begin position="1"/>
        <end position="34"/>
    </location>
</feature>
<reference evidence="6" key="1">
    <citation type="submission" date="2021-02" db="EMBL/GenBank/DDBJ databases">
        <title>Comparative genomics reveals that relaxation of natural selection precedes convergent phenotypic evolution of cavefish.</title>
        <authorList>
            <person name="Peng Z."/>
        </authorList>
    </citation>
    <scope>NUCLEOTIDE SEQUENCE</scope>
    <source>
        <tissue evidence="6">Muscle</tissue>
    </source>
</reference>
<dbReference type="CDD" id="cd01450">
    <property type="entry name" value="vWFA_subfamily_ECM"/>
    <property type="match status" value="1"/>
</dbReference>
<keyword evidence="4" id="KW-0732">Signal</keyword>
<dbReference type="Gene3D" id="3.40.50.410">
    <property type="entry name" value="von Willebrand factor, type A domain"/>
    <property type="match status" value="1"/>
</dbReference>
<dbReference type="AlphaFoldDB" id="A0A9W7TLZ3"/>
<accession>A0A9W7TLZ3</accession>
<dbReference type="FunFam" id="3.40.50.410:FF:000051">
    <property type="entry name" value="Collagen type XXVIII alpha 1 chain"/>
    <property type="match status" value="1"/>
</dbReference>
<dbReference type="Proteomes" id="UP001059041">
    <property type="component" value="Linkage Group LG16"/>
</dbReference>
<dbReference type="InterPro" id="IPR036465">
    <property type="entry name" value="vWFA_dom_sf"/>
</dbReference>
<dbReference type="SMART" id="SM00327">
    <property type="entry name" value="VWA"/>
    <property type="match status" value="1"/>
</dbReference>
<evidence type="ECO:0000313" key="7">
    <source>
        <dbReference type="Proteomes" id="UP001059041"/>
    </source>
</evidence>